<feature type="compositionally biased region" description="Basic residues" evidence="1">
    <location>
        <begin position="151"/>
        <end position="164"/>
    </location>
</feature>
<organism evidence="2">
    <name type="scientific">Anopheles atroparvus</name>
    <name type="common">European mosquito</name>
    <dbReference type="NCBI Taxonomy" id="41427"/>
    <lineage>
        <taxon>Eukaryota</taxon>
        <taxon>Metazoa</taxon>
        <taxon>Ecdysozoa</taxon>
        <taxon>Arthropoda</taxon>
        <taxon>Hexapoda</taxon>
        <taxon>Insecta</taxon>
        <taxon>Pterygota</taxon>
        <taxon>Neoptera</taxon>
        <taxon>Endopterygota</taxon>
        <taxon>Diptera</taxon>
        <taxon>Nematocera</taxon>
        <taxon>Culicoidea</taxon>
        <taxon>Culicidae</taxon>
        <taxon>Anophelinae</taxon>
        <taxon>Anopheles</taxon>
    </lineage>
</organism>
<feature type="compositionally biased region" description="Low complexity" evidence="1">
    <location>
        <begin position="245"/>
        <end position="287"/>
    </location>
</feature>
<dbReference type="EnsemblMetazoa" id="AATE004733-RA">
    <property type="protein sequence ID" value="AATE004733-PA.1"/>
    <property type="gene ID" value="AATE004733"/>
</dbReference>
<reference evidence="2" key="1">
    <citation type="submission" date="2022-08" db="UniProtKB">
        <authorList>
            <consortium name="EnsemblMetazoa"/>
        </authorList>
    </citation>
    <scope>IDENTIFICATION</scope>
    <source>
        <strain evidence="2">EBRO</strain>
    </source>
</reference>
<evidence type="ECO:0000256" key="1">
    <source>
        <dbReference type="SAM" id="MobiDB-lite"/>
    </source>
</evidence>
<feature type="compositionally biased region" description="Low complexity" evidence="1">
    <location>
        <begin position="82"/>
        <end position="100"/>
    </location>
</feature>
<feature type="compositionally biased region" description="Polar residues" evidence="1">
    <location>
        <begin position="166"/>
        <end position="187"/>
    </location>
</feature>
<feature type="region of interest" description="Disordered" evidence="1">
    <location>
        <begin position="140"/>
        <end position="217"/>
    </location>
</feature>
<feature type="compositionally biased region" description="Polar residues" evidence="1">
    <location>
        <begin position="101"/>
        <end position="112"/>
    </location>
</feature>
<feature type="region of interest" description="Disordered" evidence="1">
    <location>
        <begin position="82"/>
        <end position="112"/>
    </location>
</feature>
<sequence>MLFEWECAYFMSSAITTPTTVTGTTAVEMVTATTTTTNTTTACADPTEVAVSVLSVPKKEHTLSNGVIKKECAVECDEQHQQEQLQQEQQPAEQKEQPQPTKVQQDESAQNHNTQLLQEEVPSHQQHHTEQHNLLQPPQEQVAPNQQHHKEQIRKKRLKLKPRLKQQSAEEVSTSKPQGETDNQPRSVSAPEVTSTGKPKSKTGSTSGSKKVSPKTRRASLLAIVYKQLMAAGGQGIGVGINKDLPPAARQRPPVQRLPAAAAPADGDVKMSSNKSSSKTLSSESSSDPIPEHFGSAIEESRKMSLSQSVKE</sequence>
<dbReference type="AlphaFoldDB" id="A0A182ISP1"/>
<feature type="compositionally biased region" description="Low complexity" evidence="1">
    <location>
        <begin position="193"/>
        <end position="211"/>
    </location>
</feature>
<name>A0A182ISP1_ANOAO</name>
<feature type="region of interest" description="Disordered" evidence="1">
    <location>
        <begin position="243"/>
        <end position="312"/>
    </location>
</feature>
<evidence type="ECO:0000313" key="2">
    <source>
        <dbReference type="EnsemblMetazoa" id="AATE004733-PA.1"/>
    </source>
</evidence>
<dbReference type="STRING" id="41427.A0A182ISP1"/>
<protein>
    <submittedName>
        <fullName evidence="2">Uncharacterized protein</fullName>
    </submittedName>
</protein>
<proteinExistence type="predicted"/>
<dbReference type="VEuPathDB" id="VectorBase:AATE004733"/>
<accession>A0A182ISP1</accession>